<dbReference type="InterPro" id="IPR017853">
    <property type="entry name" value="GH"/>
</dbReference>
<dbReference type="Proteomes" id="UP000472372">
    <property type="component" value="Chromosome 9"/>
</dbReference>
<feature type="domain" description="Asl1-like glycosyl hydrolase catalytic" evidence="1">
    <location>
        <begin position="56"/>
        <end position="299"/>
    </location>
</feature>
<evidence type="ECO:0000313" key="3">
    <source>
        <dbReference type="Proteomes" id="UP000472372"/>
    </source>
</evidence>
<dbReference type="SUPFAM" id="SSF51445">
    <property type="entry name" value="(Trans)glycosidases"/>
    <property type="match status" value="1"/>
</dbReference>
<dbReference type="Gene3D" id="3.20.20.80">
    <property type="entry name" value="Glycosidases"/>
    <property type="match status" value="1"/>
</dbReference>
<evidence type="ECO:0000259" key="1">
    <source>
        <dbReference type="Pfam" id="PF11790"/>
    </source>
</evidence>
<organism evidence="2 3">
    <name type="scientific">Pyrenophora teres f. teres</name>
    <dbReference type="NCBI Taxonomy" id="97479"/>
    <lineage>
        <taxon>Eukaryota</taxon>
        <taxon>Fungi</taxon>
        <taxon>Dikarya</taxon>
        <taxon>Ascomycota</taxon>
        <taxon>Pezizomycotina</taxon>
        <taxon>Dothideomycetes</taxon>
        <taxon>Pleosporomycetidae</taxon>
        <taxon>Pleosporales</taxon>
        <taxon>Pleosporineae</taxon>
        <taxon>Pleosporaceae</taxon>
        <taxon>Pyrenophora</taxon>
    </lineage>
</organism>
<dbReference type="PANTHER" id="PTHR34154">
    <property type="entry name" value="ALKALI-SENSITIVE LINKAGE PROTEIN 1"/>
    <property type="match status" value="1"/>
</dbReference>
<gene>
    <name evidence="2" type="ORF">PTTW11_09839</name>
</gene>
<name>A0A6S6WE62_9PLEO</name>
<dbReference type="GO" id="GO:0016787">
    <property type="term" value="F:hydrolase activity"/>
    <property type="evidence" value="ECO:0007669"/>
    <property type="project" value="UniProtKB-KW"/>
</dbReference>
<dbReference type="InterPro" id="IPR024655">
    <property type="entry name" value="Asl1_glyco_hydro_catalytic"/>
</dbReference>
<dbReference type="InterPro" id="IPR053183">
    <property type="entry name" value="ASL1"/>
</dbReference>
<dbReference type="Pfam" id="PF11790">
    <property type="entry name" value="Glyco_hydro_cc"/>
    <property type="match status" value="1"/>
</dbReference>
<keyword evidence="2" id="KW-0378">Hydrolase</keyword>
<proteinExistence type="predicted"/>
<dbReference type="GO" id="GO:0071966">
    <property type="term" value="P:fungal-type cell wall polysaccharide metabolic process"/>
    <property type="evidence" value="ECO:0007669"/>
    <property type="project" value="TreeGrafter"/>
</dbReference>
<dbReference type="EMBL" id="HG992985">
    <property type="protein sequence ID" value="CAE7208436.1"/>
    <property type="molecule type" value="Genomic_DNA"/>
</dbReference>
<accession>A0A6S6WE62</accession>
<protein>
    <submittedName>
        <fullName evidence="2">Glycoside hydrolase family 128 protein</fullName>
    </submittedName>
</protein>
<dbReference type="PANTHER" id="PTHR34154:SF10">
    <property type="entry name" value="ASL1-LIKE GLYCOSYL HYDROLASE CATALYTIC DOMAIN-CONTAINING PROTEIN"/>
    <property type="match status" value="1"/>
</dbReference>
<dbReference type="AlphaFoldDB" id="A0A6S6WE62"/>
<dbReference type="GO" id="GO:0009277">
    <property type="term" value="C:fungal-type cell wall"/>
    <property type="evidence" value="ECO:0007669"/>
    <property type="project" value="TreeGrafter"/>
</dbReference>
<sequence>MKFLILILTMLSLLSLVLSSPFSHAHAHAHVYAHTHTANLTARAPPPLTPTHQRRGIAYNDASIPALFEKPGSLATWRYNWDSTSSPSTAWFRFVPMLHSLLPEHTDIWKANAEEKARSNWRDHGGTPTWFLGFNEPDNCVPYAGGSCIDVATAVSAWKKYMDPLSSLNPKVYLGSPAVTNAAPTDSTGLGWLAKFLEACTGCQIDHVNIHWYDAANNAAYFKKHIEDTRKIAGGRPIWVTEFHASGSDDEVKAFLDEVMPWMDESDDVHRYAYFMARPGDGLLVRADGNGLSAIGKEYNFHDGSTN</sequence>
<reference evidence="2" key="1">
    <citation type="submission" date="2021-02" db="EMBL/GenBank/DDBJ databases">
        <authorList>
            <person name="Syme A R."/>
            <person name="Syme A R."/>
            <person name="Moolhuijzen P."/>
        </authorList>
    </citation>
    <scope>NUCLEOTIDE SEQUENCE</scope>
    <source>
        <strain evidence="2">W1-1</strain>
    </source>
</reference>
<evidence type="ECO:0000313" key="2">
    <source>
        <dbReference type="EMBL" id="CAE7208436.1"/>
    </source>
</evidence>